<keyword evidence="9" id="KW-1185">Reference proteome</keyword>
<dbReference type="InterPro" id="IPR011990">
    <property type="entry name" value="TPR-like_helical_dom_sf"/>
</dbReference>
<dbReference type="KEGG" id="fax:FUAX_00460"/>
<comment type="similarity">
    <text evidence="2">Belongs to the SusD family.</text>
</comment>
<feature type="domain" description="RagB/SusD" evidence="6">
    <location>
        <begin position="348"/>
        <end position="642"/>
    </location>
</feature>
<dbReference type="PROSITE" id="PS51257">
    <property type="entry name" value="PROKAR_LIPOPROTEIN"/>
    <property type="match status" value="1"/>
</dbReference>
<keyword evidence="3" id="KW-0732">Signal</keyword>
<dbReference type="InterPro" id="IPR012944">
    <property type="entry name" value="SusD_RagB_dom"/>
</dbReference>
<evidence type="ECO:0000259" key="7">
    <source>
        <dbReference type="Pfam" id="PF14322"/>
    </source>
</evidence>
<evidence type="ECO:0000256" key="4">
    <source>
        <dbReference type="ARBA" id="ARBA00023136"/>
    </source>
</evidence>
<dbReference type="EMBL" id="AP025314">
    <property type="protein sequence ID" value="BDD07614.1"/>
    <property type="molecule type" value="Genomic_DNA"/>
</dbReference>
<evidence type="ECO:0000313" key="8">
    <source>
        <dbReference type="EMBL" id="BDD07614.1"/>
    </source>
</evidence>
<keyword evidence="4" id="KW-0472">Membrane</keyword>
<evidence type="ECO:0000256" key="1">
    <source>
        <dbReference type="ARBA" id="ARBA00004442"/>
    </source>
</evidence>
<dbReference type="Pfam" id="PF14322">
    <property type="entry name" value="SusD-like_3"/>
    <property type="match status" value="1"/>
</dbReference>
<evidence type="ECO:0000256" key="3">
    <source>
        <dbReference type="ARBA" id="ARBA00022729"/>
    </source>
</evidence>
<reference evidence="8 9" key="1">
    <citation type="submission" date="2021-12" db="EMBL/GenBank/DDBJ databases">
        <title>Genome sequencing of bacteria with rrn-lacking chromosome and rrn-plasmid.</title>
        <authorList>
            <person name="Anda M."/>
            <person name="Iwasaki W."/>
        </authorList>
    </citation>
    <scope>NUCLEOTIDE SEQUENCE [LARGE SCALE GENOMIC DNA]</scope>
    <source>
        <strain evidence="8 9">DSM 100852</strain>
    </source>
</reference>
<dbReference type="AlphaFoldDB" id="A0AAU9CMS9"/>
<dbReference type="Pfam" id="PF07980">
    <property type="entry name" value="SusD_RagB"/>
    <property type="match status" value="1"/>
</dbReference>
<dbReference type="GO" id="GO:0009279">
    <property type="term" value="C:cell outer membrane"/>
    <property type="evidence" value="ECO:0007669"/>
    <property type="project" value="UniProtKB-SubCell"/>
</dbReference>
<protein>
    <recommendedName>
        <fullName evidence="10">RagB/SusD family nutrient uptake outer membrane protein</fullName>
    </recommendedName>
</protein>
<dbReference type="InterPro" id="IPR033985">
    <property type="entry name" value="SusD-like_N"/>
</dbReference>
<feature type="domain" description="SusD-like N-terminal" evidence="7">
    <location>
        <begin position="121"/>
        <end position="221"/>
    </location>
</feature>
<evidence type="ECO:0000256" key="5">
    <source>
        <dbReference type="ARBA" id="ARBA00023237"/>
    </source>
</evidence>
<dbReference type="SUPFAM" id="SSF48452">
    <property type="entry name" value="TPR-like"/>
    <property type="match status" value="1"/>
</dbReference>
<evidence type="ECO:0000259" key="6">
    <source>
        <dbReference type="Pfam" id="PF07980"/>
    </source>
</evidence>
<dbReference type="RefSeq" id="WP_338392929.1">
    <property type="nucleotide sequence ID" value="NZ_AP025314.1"/>
</dbReference>
<keyword evidence="5" id="KW-0998">Cell outer membrane</keyword>
<sequence>MIRRVFSYMFLLVLFASCKDYLDVVPDNLATIDKAFTNRASSERYLYTCYSFLPAEHDQSANMAFLAGDENWLIPRAFNLGAHYGSTYYWDIARGFQNVSDPIGGTSWVATFNPNDKNHTPTSLFVAIRDCNIFLENIDQPKDLPDYERKRWVAEVKFLKAYYHYLLLRMYGPIPVIRENISPSAEAVNLERRPVSEVVDYIVELLDEALEDEDALPTVITQAATEAGRVTRLVAMAVKAKALVLGASPIFDQNGIMSDLANHDGTKLIDMDPATAWPKAKDALEQAVQACEENGVSLYIEESTTKMSDSTRVKLNIRGAVTERWNQELVWGLGPVDRLQRVCVPKFASSQADNLGAASLLAPTMRMAELFYSKNGVPIDEDKSYDFANRFELQRATEDHRYYILEGHETVKLHFDREPRFYADMFFDGGTYFGSGREDDTKPLWSTRMLAGQVSGKKASQQHSVTGYLVKKLIHPKTVVRNGNTGVATERYPFPVIRLADLYLLYAEALNESGASKDQVLEYVDKVRVRAGLKGVSESWMTHSSNPEKPDSQDGRRAIIKRERLIELAFEGHRFWDLRRWLDAESEFQKPIQGWNVDGETPAEYYRVQTVYPLSFERKDYLFPIRQDEIVKNNALVQNPGW</sequence>
<evidence type="ECO:0000313" key="9">
    <source>
        <dbReference type="Proteomes" id="UP001348817"/>
    </source>
</evidence>
<name>A0AAU9CMS9_9BACT</name>
<evidence type="ECO:0008006" key="10">
    <source>
        <dbReference type="Google" id="ProtNLM"/>
    </source>
</evidence>
<gene>
    <name evidence="8" type="ORF">FUAX_00460</name>
</gene>
<evidence type="ECO:0000256" key="2">
    <source>
        <dbReference type="ARBA" id="ARBA00006275"/>
    </source>
</evidence>
<comment type="subcellular location">
    <subcellularLocation>
        <location evidence="1">Cell outer membrane</location>
    </subcellularLocation>
</comment>
<accession>A0AAU9CMS9</accession>
<proteinExistence type="inferred from homology"/>
<dbReference type="Gene3D" id="1.25.40.390">
    <property type="match status" value="1"/>
</dbReference>
<organism evidence="8 9">
    <name type="scientific">Fulvitalea axinellae</name>
    <dbReference type="NCBI Taxonomy" id="1182444"/>
    <lineage>
        <taxon>Bacteria</taxon>
        <taxon>Pseudomonadati</taxon>
        <taxon>Bacteroidota</taxon>
        <taxon>Cytophagia</taxon>
        <taxon>Cytophagales</taxon>
        <taxon>Persicobacteraceae</taxon>
        <taxon>Fulvitalea</taxon>
    </lineage>
</organism>
<dbReference type="Proteomes" id="UP001348817">
    <property type="component" value="Chromosome"/>
</dbReference>